<dbReference type="EMBL" id="LT841358">
    <property type="protein sequence ID" value="SMH70403.1"/>
    <property type="molecule type" value="Genomic_DNA"/>
</dbReference>
<dbReference type="OrthoDB" id="10147at2157"/>
<dbReference type="AlphaFoldDB" id="A0A2H1FCA7"/>
<organism evidence="1 2">
    <name type="scientific">Candidatus Nitrosotalea okcheonensis</name>
    <dbReference type="NCBI Taxonomy" id="1903276"/>
    <lineage>
        <taxon>Archaea</taxon>
        <taxon>Nitrososphaerota</taxon>
        <taxon>Nitrososphaeria</taxon>
        <taxon>Nitrosotaleales</taxon>
        <taxon>Nitrosotaleaceae</taxon>
        <taxon>Nitrosotalea</taxon>
    </lineage>
</organism>
<evidence type="ECO:0000313" key="1">
    <source>
        <dbReference type="EMBL" id="SMH70403.1"/>
    </source>
</evidence>
<dbReference type="RefSeq" id="WP_157926552.1">
    <property type="nucleotide sequence ID" value="NZ_LT841358.1"/>
</dbReference>
<dbReference type="Proteomes" id="UP000230607">
    <property type="component" value="Chromosome 1"/>
</dbReference>
<gene>
    <name evidence="1" type="ORF">NCS_10210</name>
</gene>
<keyword evidence="2" id="KW-1185">Reference proteome</keyword>
<protein>
    <submittedName>
        <fullName evidence="1">Uncharacterized protein</fullName>
    </submittedName>
</protein>
<evidence type="ECO:0000313" key="2">
    <source>
        <dbReference type="Proteomes" id="UP000230607"/>
    </source>
</evidence>
<proteinExistence type="predicted"/>
<accession>A0A2H1FCA7</accession>
<reference evidence="2" key="1">
    <citation type="submission" date="2017-03" db="EMBL/GenBank/DDBJ databases">
        <authorList>
            <person name="Herbold C."/>
        </authorList>
    </citation>
    <scope>NUCLEOTIDE SEQUENCE [LARGE SCALE GENOMIC DNA]</scope>
</reference>
<name>A0A2H1FCA7_9ARCH</name>
<sequence>MAENNPDLREKIVENRGTWKKLQLKIPGLREYRNLEDLRAADQLLRKQVSDNINESKSKMEDLRKAITAKGDFGNLTLVGDTISQIQQISGIVQHSQQGSAGISPNIKIDGGVLNKLYEYDFNFVNTAEQIFSACSNSISEYNSGKSIQDITSNINSMLDALDNSWRQRLESVENILVTK</sequence>